<dbReference type="OMA" id="GYWRGGT"/>
<keyword evidence="2" id="KW-1133">Transmembrane helix</keyword>
<organism evidence="3 4">
    <name type="scientific">Eutrema salsugineum</name>
    <name type="common">Saltwater cress</name>
    <name type="synonym">Sisymbrium salsugineum</name>
    <dbReference type="NCBI Taxonomy" id="72664"/>
    <lineage>
        <taxon>Eukaryota</taxon>
        <taxon>Viridiplantae</taxon>
        <taxon>Streptophyta</taxon>
        <taxon>Embryophyta</taxon>
        <taxon>Tracheophyta</taxon>
        <taxon>Spermatophyta</taxon>
        <taxon>Magnoliopsida</taxon>
        <taxon>eudicotyledons</taxon>
        <taxon>Gunneridae</taxon>
        <taxon>Pentapetalae</taxon>
        <taxon>rosids</taxon>
        <taxon>malvids</taxon>
        <taxon>Brassicales</taxon>
        <taxon>Brassicaceae</taxon>
        <taxon>Eutremeae</taxon>
        <taxon>Eutrema</taxon>
    </lineage>
</organism>
<reference evidence="3 4" key="1">
    <citation type="journal article" date="2013" name="Front. Plant Sci.">
        <title>The Reference Genome of the Halophytic Plant Eutrema salsugineum.</title>
        <authorList>
            <person name="Yang R."/>
            <person name="Jarvis D.E."/>
            <person name="Chen H."/>
            <person name="Beilstein M.A."/>
            <person name="Grimwood J."/>
            <person name="Jenkins J."/>
            <person name="Shu S."/>
            <person name="Prochnik S."/>
            <person name="Xin M."/>
            <person name="Ma C."/>
            <person name="Schmutz J."/>
            <person name="Wing R.A."/>
            <person name="Mitchell-Olds T."/>
            <person name="Schumaker K.S."/>
            <person name="Wang X."/>
        </authorList>
    </citation>
    <scope>NUCLEOTIDE SEQUENCE [LARGE SCALE GENOMIC DNA]</scope>
</reference>
<proteinExistence type="predicted"/>
<evidence type="ECO:0000256" key="1">
    <source>
        <dbReference type="SAM" id="MobiDB-lite"/>
    </source>
</evidence>
<sequence>MASLHLGAASLINESWVVFGSSLKLRIGFRSKRFRRVAERWMFRVQQMSVKDQMTKQELARSAKRSESLRYILKQYGLSVENPEEKSRLDDLNCEEKRDAVPSSVIDDSKMKTTEELPDLRREEKYLETVSTVDSLSGHKHHKFPHLNTGAMFTSLLPVLGFCIVCIIGTLHTIISRKTSRGQYNGSKRTRWRTALSDRDEPLASDEHDSSPEYRVDSSNQEATDHEVNEAYSRVELEYKIFLLECGVSESCK</sequence>
<dbReference type="AlphaFoldDB" id="V4L4L3"/>
<dbReference type="GO" id="GO:0007623">
    <property type="term" value="P:circadian rhythm"/>
    <property type="evidence" value="ECO:0007669"/>
    <property type="project" value="EnsemblPlants"/>
</dbReference>
<keyword evidence="2" id="KW-0812">Transmembrane</keyword>
<evidence type="ECO:0008006" key="5">
    <source>
        <dbReference type="Google" id="ProtNLM"/>
    </source>
</evidence>
<dbReference type="OrthoDB" id="2107166at2759"/>
<dbReference type="EMBL" id="KI517537">
    <property type="protein sequence ID" value="ESQ38579.1"/>
    <property type="molecule type" value="Genomic_DNA"/>
</dbReference>
<feature type="transmembrane region" description="Helical" evidence="2">
    <location>
        <begin position="151"/>
        <end position="175"/>
    </location>
</feature>
<dbReference type="eggNOG" id="ENOG502RXJE">
    <property type="taxonomic scope" value="Eukaryota"/>
</dbReference>
<keyword evidence="4" id="KW-1185">Reference proteome</keyword>
<dbReference type="Gramene" id="ESQ38579">
    <property type="protein sequence ID" value="ESQ38579"/>
    <property type="gene ID" value="EUTSA_v10028904mg"/>
</dbReference>
<keyword evidence="2" id="KW-0472">Membrane</keyword>
<evidence type="ECO:0000256" key="2">
    <source>
        <dbReference type="SAM" id="Phobius"/>
    </source>
</evidence>
<protein>
    <recommendedName>
        <fullName evidence="5">Transmembrane protein</fullName>
    </recommendedName>
</protein>
<accession>V4L4L3</accession>
<feature type="region of interest" description="Disordered" evidence="1">
    <location>
        <begin position="195"/>
        <end position="225"/>
    </location>
</feature>
<gene>
    <name evidence="3" type="ORF">EUTSA_v10028904mg</name>
</gene>
<dbReference type="Proteomes" id="UP000030689">
    <property type="component" value="Unassembled WGS sequence"/>
</dbReference>
<name>V4L4L3_EUTSA</name>
<feature type="compositionally biased region" description="Basic and acidic residues" evidence="1">
    <location>
        <begin position="196"/>
        <end position="216"/>
    </location>
</feature>
<evidence type="ECO:0000313" key="4">
    <source>
        <dbReference type="Proteomes" id="UP000030689"/>
    </source>
</evidence>
<evidence type="ECO:0000313" key="3">
    <source>
        <dbReference type="EMBL" id="ESQ38579.1"/>
    </source>
</evidence>